<feature type="transmembrane region" description="Helical" evidence="2">
    <location>
        <begin position="25"/>
        <end position="45"/>
    </location>
</feature>
<dbReference type="PANTHER" id="PTHR35335:SF1">
    <property type="entry name" value="UPF0716 PROTEIN FXSA"/>
    <property type="match status" value="1"/>
</dbReference>
<dbReference type="PANTHER" id="PTHR35335">
    <property type="entry name" value="UPF0716 PROTEIN FXSA"/>
    <property type="match status" value="1"/>
</dbReference>
<keyword evidence="2" id="KW-1133">Transmembrane helix</keyword>
<evidence type="ECO:0000256" key="1">
    <source>
        <dbReference type="SAM" id="MobiDB-lite"/>
    </source>
</evidence>
<dbReference type="NCBIfam" id="NF008528">
    <property type="entry name" value="PRK11463.1-2"/>
    <property type="match status" value="1"/>
</dbReference>
<keyword evidence="2" id="KW-0812">Transmembrane</keyword>
<dbReference type="Pfam" id="PF04186">
    <property type="entry name" value="FxsA"/>
    <property type="match status" value="1"/>
</dbReference>
<feature type="region of interest" description="Disordered" evidence="1">
    <location>
        <begin position="114"/>
        <end position="167"/>
    </location>
</feature>
<feature type="compositionally biased region" description="Basic and acidic residues" evidence="1">
    <location>
        <begin position="135"/>
        <end position="167"/>
    </location>
</feature>
<organism evidence="3 4">
    <name type="scientific">Salinicola endophyticus</name>
    <dbReference type="NCBI Taxonomy" id="1949083"/>
    <lineage>
        <taxon>Bacteria</taxon>
        <taxon>Pseudomonadati</taxon>
        <taxon>Pseudomonadota</taxon>
        <taxon>Gammaproteobacteria</taxon>
        <taxon>Oceanospirillales</taxon>
        <taxon>Halomonadaceae</taxon>
        <taxon>Salinicola</taxon>
    </lineage>
</organism>
<accession>A0ABY8FKG7</accession>
<keyword evidence="4" id="KW-1185">Reference proteome</keyword>
<feature type="compositionally biased region" description="Gly residues" evidence="1">
    <location>
        <begin position="115"/>
        <end position="127"/>
    </location>
</feature>
<dbReference type="Proteomes" id="UP001321526">
    <property type="component" value="Chromosome"/>
</dbReference>
<evidence type="ECO:0000256" key="2">
    <source>
        <dbReference type="SAM" id="Phobius"/>
    </source>
</evidence>
<protein>
    <submittedName>
        <fullName evidence="3">FxsA family protein</fullName>
    </submittedName>
</protein>
<sequence length="167" mass="17746">MPLLFLLALFLLADFIVLFTLGAKLGLLLTLLWIALSAAFGLHLIRRESLLTLQRARERLALGELPSDELLAGATFVLAGVLLMAPGFLSDLLGLVCLLPGSGQLARRWFPRAASGGGRTQGQGGSEWGPAASTAHRDSAPRDESEARPLEGDFIGRDSSGHDGDSR</sequence>
<gene>
    <name evidence="3" type="ORF">EVC62_18345</name>
</gene>
<reference evidence="3 4" key="1">
    <citation type="submission" date="2019-01" db="EMBL/GenBank/DDBJ databases">
        <title>Genome sequence of Salinicola endophyticus REST5.</title>
        <authorList>
            <person name="Nascimento F.X."/>
        </authorList>
    </citation>
    <scope>NUCLEOTIDE SEQUENCE [LARGE SCALE GENOMIC DNA]</scope>
    <source>
        <strain evidence="3 4">REST5</strain>
    </source>
</reference>
<keyword evidence="2" id="KW-0472">Membrane</keyword>
<dbReference type="InterPro" id="IPR007313">
    <property type="entry name" value="FxsA"/>
</dbReference>
<evidence type="ECO:0000313" key="4">
    <source>
        <dbReference type="Proteomes" id="UP001321526"/>
    </source>
</evidence>
<dbReference type="RefSeq" id="WP_110676216.1">
    <property type="nucleotide sequence ID" value="NZ_CP035631.1"/>
</dbReference>
<evidence type="ECO:0000313" key="3">
    <source>
        <dbReference type="EMBL" id="WFF43291.1"/>
    </source>
</evidence>
<dbReference type="EMBL" id="CP035631">
    <property type="protein sequence ID" value="WFF43291.1"/>
    <property type="molecule type" value="Genomic_DNA"/>
</dbReference>
<name>A0ABY8FKG7_9GAMM</name>
<proteinExistence type="predicted"/>